<keyword evidence="2 5" id="KW-0101">Branched-chain amino acid catabolism</keyword>
<dbReference type="Pfam" id="PF14833">
    <property type="entry name" value="NAD_binding_11"/>
    <property type="match status" value="1"/>
</dbReference>
<evidence type="ECO:0000256" key="1">
    <source>
        <dbReference type="ARBA" id="ARBA00009080"/>
    </source>
</evidence>
<dbReference type="PANTHER" id="PTHR22981">
    <property type="entry name" value="3-HYDROXYISOBUTYRATE DEHYDROGENASE-RELATED"/>
    <property type="match status" value="1"/>
</dbReference>
<comment type="pathway">
    <text evidence="5">Amino-acid degradation; L-valine degradation.</text>
</comment>
<dbReference type="SUPFAM" id="SSF48179">
    <property type="entry name" value="6-phosphogluconate dehydrogenase C-terminal domain-like"/>
    <property type="match status" value="1"/>
</dbReference>
<keyword evidence="9" id="KW-1185">Reference proteome</keyword>
<comment type="similarity">
    <text evidence="1 5">Belongs to the HIBADH-related family.</text>
</comment>
<name>A0ABQ6M1Y7_9GAMM</name>
<dbReference type="Pfam" id="PF03446">
    <property type="entry name" value="NAD_binding_2"/>
    <property type="match status" value="1"/>
</dbReference>
<evidence type="ECO:0000256" key="3">
    <source>
        <dbReference type="ARBA" id="ARBA00023002"/>
    </source>
</evidence>
<dbReference type="InterPro" id="IPR002204">
    <property type="entry name" value="3-OH-isobutyrate_DH-rel_CS"/>
</dbReference>
<sequence length="297" mass="30415">MKTIAFIGLGNMGGPMAANLLKAGYTVQVFDLVPEALQTLQDQGASAASSPEQAVAGADVVISMLPAGKHVAGLYLGNGGQPGLLESVAPGTLILDCSTIDGETVQQVAGACAEIGLDMLDAPVSGGVAAAQAGTLTFMCGGSADAFLRAEPILSAMGKRIFHAGNHGAGQVAKMCNNMLLAIHMIGTSEALKMGANCGLDPKILSEIMLNSSGRNWSLELYNPFPGVMDSPASRGYAPGFMVDLMAKDLGLAVDNAKTTGSRIPLGELAAALYQEKQAVGDGRKDFSSILELFEPA</sequence>
<dbReference type="Gene3D" id="3.40.50.720">
    <property type="entry name" value="NAD(P)-binding Rossmann-like Domain"/>
    <property type="match status" value="1"/>
</dbReference>
<evidence type="ECO:0000256" key="4">
    <source>
        <dbReference type="ARBA" id="ARBA00023027"/>
    </source>
</evidence>
<proteinExistence type="inferred from homology"/>
<dbReference type="InterPro" id="IPR011548">
    <property type="entry name" value="HIBADH"/>
</dbReference>
<dbReference type="InterPro" id="IPR036291">
    <property type="entry name" value="NAD(P)-bd_dom_sf"/>
</dbReference>
<dbReference type="PIRSF" id="PIRSF000103">
    <property type="entry name" value="HIBADH"/>
    <property type="match status" value="1"/>
</dbReference>
<organism evidence="8 9">
    <name type="scientific">Biformimicrobium ophioploci</name>
    <dbReference type="NCBI Taxonomy" id="3036711"/>
    <lineage>
        <taxon>Bacteria</taxon>
        <taxon>Pseudomonadati</taxon>
        <taxon>Pseudomonadota</taxon>
        <taxon>Gammaproteobacteria</taxon>
        <taxon>Cellvibrionales</taxon>
        <taxon>Microbulbiferaceae</taxon>
        <taxon>Biformimicrobium</taxon>
    </lineage>
</organism>
<dbReference type="EC" id="1.1.1.31" evidence="5"/>
<comment type="catalytic activity">
    <reaction evidence="5">
        <text>3-hydroxy-2-methylpropanoate + NAD(+) = 2-methyl-3-oxopropanoate + NADH + H(+)</text>
        <dbReference type="Rhea" id="RHEA:17681"/>
        <dbReference type="ChEBI" id="CHEBI:11805"/>
        <dbReference type="ChEBI" id="CHEBI:15378"/>
        <dbReference type="ChEBI" id="CHEBI:57540"/>
        <dbReference type="ChEBI" id="CHEBI:57700"/>
        <dbReference type="ChEBI" id="CHEBI:57945"/>
        <dbReference type="EC" id="1.1.1.31"/>
    </reaction>
</comment>
<dbReference type="NCBIfam" id="TIGR01692">
    <property type="entry name" value="HIBADH"/>
    <property type="match status" value="1"/>
</dbReference>
<feature type="domain" description="3-hydroxyisobutyrate dehydrogenase-like NAD-binding" evidence="7">
    <location>
        <begin position="168"/>
        <end position="293"/>
    </location>
</feature>
<evidence type="ECO:0000259" key="7">
    <source>
        <dbReference type="Pfam" id="PF14833"/>
    </source>
</evidence>
<evidence type="ECO:0000313" key="9">
    <source>
        <dbReference type="Proteomes" id="UP001224392"/>
    </source>
</evidence>
<dbReference type="Gene3D" id="1.10.1040.10">
    <property type="entry name" value="N-(1-d-carboxylethyl)-l-norvaline Dehydrogenase, domain 2"/>
    <property type="match status" value="1"/>
</dbReference>
<evidence type="ECO:0000313" key="8">
    <source>
        <dbReference type="EMBL" id="GMG88359.1"/>
    </source>
</evidence>
<keyword evidence="3 5" id="KW-0560">Oxidoreductase</keyword>
<dbReference type="PROSITE" id="PS00895">
    <property type="entry name" value="3_HYDROXYISOBUT_DH"/>
    <property type="match status" value="1"/>
</dbReference>
<feature type="domain" description="6-phosphogluconate dehydrogenase NADP-binding" evidence="6">
    <location>
        <begin position="3"/>
        <end position="165"/>
    </location>
</feature>
<dbReference type="RefSeq" id="WP_285764973.1">
    <property type="nucleotide sequence ID" value="NZ_BSYJ01000006.1"/>
</dbReference>
<dbReference type="InterPro" id="IPR015815">
    <property type="entry name" value="HIBADH-related"/>
</dbReference>
<dbReference type="Proteomes" id="UP001224392">
    <property type="component" value="Unassembled WGS sequence"/>
</dbReference>
<dbReference type="InterPro" id="IPR006115">
    <property type="entry name" value="6PGDH_NADP-bd"/>
</dbReference>
<dbReference type="InterPro" id="IPR029154">
    <property type="entry name" value="HIBADH-like_NADP-bd"/>
</dbReference>
<accession>A0ABQ6M1Y7</accession>
<evidence type="ECO:0000256" key="2">
    <source>
        <dbReference type="ARBA" id="ARBA00022456"/>
    </source>
</evidence>
<dbReference type="SUPFAM" id="SSF51735">
    <property type="entry name" value="NAD(P)-binding Rossmann-fold domains"/>
    <property type="match status" value="1"/>
</dbReference>
<dbReference type="EMBL" id="BSYJ01000006">
    <property type="protein sequence ID" value="GMG88359.1"/>
    <property type="molecule type" value="Genomic_DNA"/>
</dbReference>
<comment type="caution">
    <text evidence="8">The sequence shown here is derived from an EMBL/GenBank/DDBJ whole genome shotgun (WGS) entry which is preliminary data.</text>
</comment>
<evidence type="ECO:0000259" key="6">
    <source>
        <dbReference type="Pfam" id="PF03446"/>
    </source>
</evidence>
<dbReference type="PANTHER" id="PTHR22981:SF7">
    <property type="entry name" value="3-HYDROXYISOBUTYRATE DEHYDROGENASE, MITOCHONDRIAL"/>
    <property type="match status" value="1"/>
</dbReference>
<reference evidence="8 9" key="1">
    <citation type="submission" date="2023-04" db="EMBL/GenBank/DDBJ databases">
        <title>Marinobulbifer ophiurae gen. nov., sp. Nov., isolate from tissue of brittle star Ophioplocus japonicus.</title>
        <authorList>
            <person name="Kawano K."/>
            <person name="Sawayama S."/>
            <person name="Nakagawa S."/>
        </authorList>
    </citation>
    <scope>NUCLEOTIDE SEQUENCE [LARGE SCALE GENOMIC DNA]</scope>
    <source>
        <strain evidence="8 9">NKW57</strain>
    </source>
</reference>
<dbReference type="InterPro" id="IPR013328">
    <property type="entry name" value="6PGD_dom2"/>
</dbReference>
<evidence type="ECO:0000256" key="5">
    <source>
        <dbReference type="RuleBase" id="RU910714"/>
    </source>
</evidence>
<protein>
    <recommendedName>
        <fullName evidence="5">3-hydroxyisobutyrate dehydrogenase</fullName>
        <shortName evidence="5">HIBADH</shortName>
        <ecNumber evidence="5">1.1.1.31</ecNumber>
    </recommendedName>
</protein>
<dbReference type="InterPro" id="IPR008927">
    <property type="entry name" value="6-PGluconate_DH-like_C_sf"/>
</dbReference>
<keyword evidence="4 5" id="KW-0520">NAD</keyword>
<gene>
    <name evidence="8" type="primary">mmsB_2</name>
    <name evidence="8" type="ORF">MNKW57_26800</name>
</gene>